<accession>A0A7J7Y9L6</accession>
<keyword evidence="3" id="KW-1185">Reference proteome</keyword>
<comment type="caution">
    <text evidence="2">The sequence shown here is derived from an EMBL/GenBank/DDBJ whole genome shotgun (WGS) entry which is preliminary data.</text>
</comment>
<dbReference type="AlphaFoldDB" id="A0A7J7Y9L6"/>
<dbReference type="EMBL" id="JACAGB010000006">
    <property type="protein sequence ID" value="KAF6358534.1"/>
    <property type="molecule type" value="Genomic_DNA"/>
</dbReference>
<proteinExistence type="predicted"/>
<sequence>MGSIPQPSATLAHSCLFRGPFPPLPPAHTSPQEMRTTWGGRPLQRGPKGPHSRGPLPWAVPLLSQPQFLHLTRPLASPSCREWSGALLCLWLLSYIRMHSDPIGNTSHVPEGSHSVCAVWTWRLAFLLLFSFPASLLSPRVDSGDGLSPGFLEA</sequence>
<evidence type="ECO:0000313" key="2">
    <source>
        <dbReference type="EMBL" id="KAF6358534.1"/>
    </source>
</evidence>
<gene>
    <name evidence="2" type="ORF">mPipKuh1_010356</name>
</gene>
<name>A0A7J7Y9L6_PIPKU</name>
<organism evidence="2 3">
    <name type="scientific">Pipistrellus kuhlii</name>
    <name type="common">Kuhl's pipistrelle</name>
    <dbReference type="NCBI Taxonomy" id="59472"/>
    <lineage>
        <taxon>Eukaryota</taxon>
        <taxon>Metazoa</taxon>
        <taxon>Chordata</taxon>
        <taxon>Craniata</taxon>
        <taxon>Vertebrata</taxon>
        <taxon>Euteleostomi</taxon>
        <taxon>Mammalia</taxon>
        <taxon>Eutheria</taxon>
        <taxon>Laurasiatheria</taxon>
        <taxon>Chiroptera</taxon>
        <taxon>Yangochiroptera</taxon>
        <taxon>Vespertilionidae</taxon>
        <taxon>Pipistrellus</taxon>
    </lineage>
</organism>
<dbReference type="Proteomes" id="UP000558488">
    <property type="component" value="Unassembled WGS sequence"/>
</dbReference>
<evidence type="ECO:0000313" key="3">
    <source>
        <dbReference type="Proteomes" id="UP000558488"/>
    </source>
</evidence>
<evidence type="ECO:0000256" key="1">
    <source>
        <dbReference type="SAM" id="MobiDB-lite"/>
    </source>
</evidence>
<feature type="region of interest" description="Disordered" evidence="1">
    <location>
        <begin position="26"/>
        <end position="54"/>
    </location>
</feature>
<protein>
    <submittedName>
        <fullName evidence="2">Uncharacterized protein</fullName>
    </submittedName>
</protein>
<reference evidence="2 3" key="1">
    <citation type="journal article" date="2020" name="Nature">
        <title>Six reference-quality genomes reveal evolution of bat adaptations.</title>
        <authorList>
            <person name="Jebb D."/>
            <person name="Huang Z."/>
            <person name="Pippel M."/>
            <person name="Hughes G.M."/>
            <person name="Lavrichenko K."/>
            <person name="Devanna P."/>
            <person name="Winkler S."/>
            <person name="Jermiin L.S."/>
            <person name="Skirmuntt E.C."/>
            <person name="Katzourakis A."/>
            <person name="Burkitt-Gray L."/>
            <person name="Ray D.A."/>
            <person name="Sullivan K.A.M."/>
            <person name="Roscito J.G."/>
            <person name="Kirilenko B.M."/>
            <person name="Davalos L.M."/>
            <person name="Corthals A.P."/>
            <person name="Power M.L."/>
            <person name="Jones G."/>
            <person name="Ransome R.D."/>
            <person name="Dechmann D.K.N."/>
            <person name="Locatelli A.G."/>
            <person name="Puechmaille S.J."/>
            <person name="Fedrigo O."/>
            <person name="Jarvis E.D."/>
            <person name="Hiller M."/>
            <person name="Vernes S.C."/>
            <person name="Myers E.W."/>
            <person name="Teeling E.C."/>
        </authorList>
    </citation>
    <scope>NUCLEOTIDE SEQUENCE [LARGE SCALE GENOMIC DNA]</scope>
    <source>
        <strain evidence="2">MPipKuh1</strain>
        <tissue evidence="2">Flight muscle</tissue>
    </source>
</reference>